<dbReference type="GO" id="GO:0022857">
    <property type="term" value="F:transmembrane transporter activity"/>
    <property type="evidence" value="ECO:0007669"/>
    <property type="project" value="InterPro"/>
</dbReference>
<evidence type="ECO:0000256" key="2">
    <source>
        <dbReference type="ARBA" id="ARBA00022741"/>
    </source>
</evidence>
<proteinExistence type="predicted"/>
<dbReference type="Gene3D" id="3.40.50.300">
    <property type="entry name" value="P-loop containing nucleotide triphosphate hydrolases"/>
    <property type="match status" value="1"/>
</dbReference>
<feature type="domain" description="ABC transporter" evidence="7">
    <location>
        <begin position="21"/>
        <end position="218"/>
    </location>
</feature>
<protein>
    <submittedName>
        <fullName evidence="8">Heme exporter protein A</fullName>
    </submittedName>
</protein>
<keyword evidence="1" id="KW-0813">Transport</keyword>
<evidence type="ECO:0000256" key="1">
    <source>
        <dbReference type="ARBA" id="ARBA00022448"/>
    </source>
</evidence>
<evidence type="ECO:0000256" key="4">
    <source>
        <dbReference type="ARBA" id="ARBA00022840"/>
    </source>
</evidence>
<evidence type="ECO:0000313" key="9">
    <source>
        <dbReference type="Proteomes" id="UP000199759"/>
    </source>
</evidence>
<evidence type="ECO:0000259" key="7">
    <source>
        <dbReference type="PROSITE" id="PS50893"/>
    </source>
</evidence>
<dbReference type="PROSITE" id="PS50893">
    <property type="entry name" value="ABC_TRANSPORTER_2"/>
    <property type="match status" value="1"/>
</dbReference>
<keyword evidence="6" id="KW-0472">Membrane</keyword>
<dbReference type="SUPFAM" id="SSF52540">
    <property type="entry name" value="P-loop containing nucleoside triphosphate hydrolases"/>
    <property type="match status" value="1"/>
</dbReference>
<dbReference type="OrthoDB" id="9800654at2"/>
<dbReference type="Pfam" id="PF00005">
    <property type="entry name" value="ABC_tran"/>
    <property type="match status" value="1"/>
</dbReference>
<name>A0A1G9LFL8_9PROT</name>
<dbReference type="STRING" id="144026.SAMN04488568_10138"/>
<dbReference type="InterPro" id="IPR003593">
    <property type="entry name" value="AAA+_ATPase"/>
</dbReference>
<evidence type="ECO:0000313" key="8">
    <source>
        <dbReference type="EMBL" id="SDL60718.1"/>
    </source>
</evidence>
<evidence type="ECO:0000256" key="5">
    <source>
        <dbReference type="ARBA" id="ARBA00022967"/>
    </source>
</evidence>
<reference evidence="8 9" key="1">
    <citation type="submission" date="2016-10" db="EMBL/GenBank/DDBJ databases">
        <authorList>
            <person name="de Groot N.N."/>
        </authorList>
    </citation>
    <scope>NUCLEOTIDE SEQUENCE [LARGE SCALE GENOMIC DNA]</scope>
    <source>
        <strain evidence="8 9">DSM 16077</strain>
    </source>
</reference>
<dbReference type="SMART" id="SM00382">
    <property type="entry name" value="AAA"/>
    <property type="match status" value="1"/>
</dbReference>
<dbReference type="GO" id="GO:0016887">
    <property type="term" value="F:ATP hydrolysis activity"/>
    <property type="evidence" value="ECO:0007669"/>
    <property type="project" value="InterPro"/>
</dbReference>
<dbReference type="GO" id="GO:0017004">
    <property type="term" value="P:cytochrome complex assembly"/>
    <property type="evidence" value="ECO:0007669"/>
    <property type="project" value="UniProtKB-KW"/>
</dbReference>
<dbReference type="Proteomes" id="UP000199759">
    <property type="component" value="Unassembled WGS sequence"/>
</dbReference>
<accession>A0A1G9LFL8</accession>
<keyword evidence="5" id="KW-1278">Translocase</keyword>
<organism evidence="8 9">
    <name type="scientific">Maricaulis salignorans</name>
    <dbReference type="NCBI Taxonomy" id="144026"/>
    <lineage>
        <taxon>Bacteria</taxon>
        <taxon>Pseudomonadati</taxon>
        <taxon>Pseudomonadota</taxon>
        <taxon>Alphaproteobacteria</taxon>
        <taxon>Maricaulales</taxon>
        <taxon>Maricaulaceae</taxon>
        <taxon>Maricaulis</taxon>
    </lineage>
</organism>
<keyword evidence="2" id="KW-0547">Nucleotide-binding</keyword>
<dbReference type="InterPro" id="IPR027417">
    <property type="entry name" value="P-loop_NTPase"/>
</dbReference>
<dbReference type="PANTHER" id="PTHR43499">
    <property type="entry name" value="ABC TRANSPORTER I FAMILY MEMBER 1"/>
    <property type="match status" value="1"/>
</dbReference>
<keyword evidence="4" id="KW-0067">ATP-binding</keyword>
<dbReference type="EMBL" id="FNHG01000001">
    <property type="protein sequence ID" value="SDL60718.1"/>
    <property type="molecule type" value="Genomic_DNA"/>
</dbReference>
<evidence type="ECO:0000256" key="3">
    <source>
        <dbReference type="ARBA" id="ARBA00022748"/>
    </source>
</evidence>
<sequence length="218" mass="23088">MTSASLSRTVTPAPKFPDLRLSVSDLGLSRGDMVLARDLGLALGPGEALLLTGRNGTGKTSLLRALAGFIEPDTGAIRLNDEPAALAAADTIAWLGHADGLKPGETPRSALRFWADLYGQPRTAIMPALRALEIDHLIDRPAARLSRGQQRRCGLARIVLAHRPLWLLDEPAGPLDAEGRACLAALVASHRARGGLVIAATHQPLDWPDARSLDMGAI</sequence>
<dbReference type="PANTHER" id="PTHR43499:SF1">
    <property type="entry name" value="ABC TRANSPORTER I FAMILY MEMBER 1"/>
    <property type="match status" value="1"/>
</dbReference>
<dbReference type="NCBIfam" id="TIGR01189">
    <property type="entry name" value="ccmA"/>
    <property type="match status" value="1"/>
</dbReference>
<dbReference type="InterPro" id="IPR005895">
    <property type="entry name" value="ABC_transptr_haem_export_CcmA"/>
</dbReference>
<keyword evidence="9" id="KW-1185">Reference proteome</keyword>
<dbReference type="AlphaFoldDB" id="A0A1G9LFL8"/>
<evidence type="ECO:0000256" key="6">
    <source>
        <dbReference type="ARBA" id="ARBA00023136"/>
    </source>
</evidence>
<gene>
    <name evidence="8" type="ORF">SAMN04488568_10138</name>
</gene>
<dbReference type="InterPro" id="IPR003439">
    <property type="entry name" value="ABC_transporter-like_ATP-bd"/>
</dbReference>
<dbReference type="GO" id="GO:0005524">
    <property type="term" value="F:ATP binding"/>
    <property type="evidence" value="ECO:0007669"/>
    <property type="project" value="UniProtKB-KW"/>
</dbReference>
<keyword evidence="3" id="KW-0201">Cytochrome c-type biogenesis</keyword>